<gene>
    <name evidence="3" type="ORF">NSCI0253_LOCUS31109</name>
</gene>
<evidence type="ECO:0000313" key="3">
    <source>
        <dbReference type="EMBL" id="CAD8856757.1"/>
    </source>
</evidence>
<proteinExistence type="predicted"/>
<reference evidence="3" key="1">
    <citation type="submission" date="2021-01" db="EMBL/GenBank/DDBJ databases">
        <authorList>
            <person name="Corre E."/>
            <person name="Pelletier E."/>
            <person name="Niang G."/>
            <person name="Scheremetjew M."/>
            <person name="Finn R."/>
            <person name="Kale V."/>
            <person name="Holt S."/>
            <person name="Cochrane G."/>
            <person name="Meng A."/>
            <person name="Brown T."/>
            <person name="Cohen L."/>
        </authorList>
    </citation>
    <scope>NUCLEOTIDE SEQUENCE</scope>
</reference>
<evidence type="ECO:0000256" key="1">
    <source>
        <dbReference type="SAM" id="MobiDB-lite"/>
    </source>
</evidence>
<name>A0A7S1FB75_NOCSC</name>
<feature type="transmembrane region" description="Helical" evidence="2">
    <location>
        <begin position="46"/>
        <end position="66"/>
    </location>
</feature>
<keyword evidence="2" id="KW-0472">Membrane</keyword>
<dbReference type="AlphaFoldDB" id="A0A7S1FB75"/>
<sequence>MFVVSRLLGIAPLAPRVSRTLRHRPARFFASHAERPRSEGLPDSVQWALVMILGGGIPGGFIYTCFYQTGAIEADRGAKAELARNRRAVDTSNPQPPINGAETHPAPEVLSPRGGTV</sequence>
<dbReference type="EMBL" id="HBFQ01043898">
    <property type="protein sequence ID" value="CAD8856757.1"/>
    <property type="molecule type" value="Transcribed_RNA"/>
</dbReference>
<evidence type="ECO:0000256" key="2">
    <source>
        <dbReference type="SAM" id="Phobius"/>
    </source>
</evidence>
<keyword evidence="2" id="KW-0812">Transmembrane</keyword>
<organism evidence="3">
    <name type="scientific">Noctiluca scintillans</name>
    <name type="common">Sea sparkle</name>
    <name type="synonym">Red tide dinoflagellate</name>
    <dbReference type="NCBI Taxonomy" id="2966"/>
    <lineage>
        <taxon>Eukaryota</taxon>
        <taxon>Sar</taxon>
        <taxon>Alveolata</taxon>
        <taxon>Dinophyceae</taxon>
        <taxon>Noctilucales</taxon>
        <taxon>Noctilucaceae</taxon>
        <taxon>Noctiluca</taxon>
    </lineage>
</organism>
<accession>A0A7S1FB75</accession>
<feature type="region of interest" description="Disordered" evidence="1">
    <location>
        <begin position="83"/>
        <end position="117"/>
    </location>
</feature>
<protein>
    <submittedName>
        <fullName evidence="3">Uncharacterized protein</fullName>
    </submittedName>
</protein>
<keyword evidence="2" id="KW-1133">Transmembrane helix</keyword>